<evidence type="ECO:0000313" key="8">
    <source>
        <dbReference type="Proteomes" id="UP000028547"/>
    </source>
</evidence>
<accession>A0A084T1Y1</accession>
<dbReference type="GO" id="GO:0006508">
    <property type="term" value="P:proteolysis"/>
    <property type="evidence" value="ECO:0007669"/>
    <property type="project" value="UniProtKB-KW"/>
</dbReference>
<dbReference type="CDD" id="cd11375">
    <property type="entry name" value="Peptidase_M54"/>
    <property type="match status" value="1"/>
</dbReference>
<proteinExistence type="predicted"/>
<dbReference type="PIRSF" id="PIRSF005785">
    <property type="entry name" value="Zn-prot_arch"/>
    <property type="match status" value="1"/>
</dbReference>
<dbReference type="SUPFAM" id="SSF55486">
    <property type="entry name" value="Metalloproteases ('zincins'), catalytic domain"/>
    <property type="match status" value="1"/>
</dbReference>
<dbReference type="AlphaFoldDB" id="A0A084T1Y1"/>
<sequence length="177" mass="19626">MPQPQKVLLLVPMGSPTPVLLKELEGPISLQLGLASVVSKALLPAPAYAFNKDRSQYHCNAIMRRLAGMLEPGQSMVLGVTDVDLFVPDTPFVLGEADRESKSAVMSLFRLRQGADGEQLRRRLQVEAVHQAGHLLGLSYCEDARCVMFFAQTPQDCDRKQMSLCNNCRNELNKLTR</sequence>
<dbReference type="Gene3D" id="3.40.390.10">
    <property type="entry name" value="Collagenase (Catalytic Domain)"/>
    <property type="match status" value="1"/>
</dbReference>
<keyword evidence="4" id="KW-0378">Hydrolase</keyword>
<evidence type="ECO:0000256" key="5">
    <source>
        <dbReference type="ARBA" id="ARBA00022833"/>
    </source>
</evidence>
<dbReference type="PANTHER" id="PTHR15910:SF1">
    <property type="entry name" value="ARCHAEMETZINCIN-2"/>
    <property type="match status" value="1"/>
</dbReference>
<dbReference type="EMBL" id="JPMI01000004">
    <property type="protein sequence ID" value="KFA94716.1"/>
    <property type="molecule type" value="Genomic_DNA"/>
</dbReference>
<comment type="caution">
    <text evidence="7">The sequence shown here is derived from an EMBL/GenBank/DDBJ whole genome shotgun (WGS) entry which is preliminary data.</text>
</comment>
<evidence type="ECO:0000256" key="6">
    <source>
        <dbReference type="ARBA" id="ARBA00023049"/>
    </source>
</evidence>
<reference evidence="7 8" key="1">
    <citation type="submission" date="2014-07" db="EMBL/GenBank/DDBJ databases">
        <title>Draft Genome Sequence of Gephyronic Acid Producer, Cystobacter violaceus Strain Cb vi76.</title>
        <authorList>
            <person name="Stevens D.C."/>
            <person name="Young J."/>
            <person name="Carmichael R."/>
            <person name="Tan J."/>
            <person name="Taylor R.E."/>
        </authorList>
    </citation>
    <scope>NUCLEOTIDE SEQUENCE [LARGE SCALE GENOMIC DNA]</scope>
    <source>
        <strain evidence="7 8">Cb vi76</strain>
    </source>
</reference>
<dbReference type="PANTHER" id="PTHR15910">
    <property type="entry name" value="ARCHAEMETZINCIN"/>
    <property type="match status" value="1"/>
</dbReference>
<dbReference type="InterPro" id="IPR012091">
    <property type="entry name" value="Pept_M54_archaemetzncn_arc/bac"/>
</dbReference>
<protein>
    <recommendedName>
        <fullName evidence="9">Peptidase M54</fullName>
    </recommendedName>
</protein>
<dbReference type="Pfam" id="PF07998">
    <property type="entry name" value="Peptidase_M54"/>
    <property type="match status" value="1"/>
</dbReference>
<dbReference type="NCBIfam" id="NF033824">
    <property type="entry name" value="Myxo_non_zincin"/>
    <property type="match status" value="1"/>
</dbReference>
<keyword evidence="2" id="KW-0645">Protease</keyword>
<comment type="cofactor">
    <cofactor evidence="1">
        <name>Zn(2+)</name>
        <dbReference type="ChEBI" id="CHEBI:29105"/>
    </cofactor>
</comment>
<evidence type="ECO:0000256" key="3">
    <source>
        <dbReference type="ARBA" id="ARBA00022723"/>
    </source>
</evidence>
<evidence type="ECO:0000256" key="1">
    <source>
        <dbReference type="ARBA" id="ARBA00001947"/>
    </source>
</evidence>
<keyword evidence="6" id="KW-0482">Metalloprotease</keyword>
<dbReference type="Proteomes" id="UP000028547">
    <property type="component" value="Unassembled WGS sequence"/>
</dbReference>
<dbReference type="InterPro" id="IPR024079">
    <property type="entry name" value="MetalloPept_cat_dom_sf"/>
</dbReference>
<evidence type="ECO:0000256" key="4">
    <source>
        <dbReference type="ARBA" id="ARBA00022801"/>
    </source>
</evidence>
<name>A0A084T1Y1_9BACT</name>
<organism evidence="7 8">
    <name type="scientific">Archangium violaceum Cb vi76</name>
    <dbReference type="NCBI Taxonomy" id="1406225"/>
    <lineage>
        <taxon>Bacteria</taxon>
        <taxon>Pseudomonadati</taxon>
        <taxon>Myxococcota</taxon>
        <taxon>Myxococcia</taxon>
        <taxon>Myxococcales</taxon>
        <taxon>Cystobacterineae</taxon>
        <taxon>Archangiaceae</taxon>
        <taxon>Archangium</taxon>
    </lineage>
</organism>
<evidence type="ECO:0000313" key="7">
    <source>
        <dbReference type="EMBL" id="KFA94716.1"/>
    </source>
</evidence>
<dbReference type="GO" id="GO:0008237">
    <property type="term" value="F:metallopeptidase activity"/>
    <property type="evidence" value="ECO:0007669"/>
    <property type="project" value="UniProtKB-KW"/>
</dbReference>
<gene>
    <name evidence="7" type="ORF">Q664_00610</name>
</gene>
<evidence type="ECO:0008006" key="9">
    <source>
        <dbReference type="Google" id="ProtNLM"/>
    </source>
</evidence>
<keyword evidence="5" id="KW-0862">Zinc</keyword>
<dbReference type="RefSeq" id="WP_043388575.1">
    <property type="nucleotide sequence ID" value="NZ_JPMI01000004.1"/>
</dbReference>
<dbReference type="InterPro" id="IPR012962">
    <property type="entry name" value="Pept_M54_archaemetzincn"/>
</dbReference>
<dbReference type="GO" id="GO:0008270">
    <property type="term" value="F:zinc ion binding"/>
    <property type="evidence" value="ECO:0007669"/>
    <property type="project" value="InterPro"/>
</dbReference>
<evidence type="ECO:0000256" key="2">
    <source>
        <dbReference type="ARBA" id="ARBA00022670"/>
    </source>
</evidence>
<keyword evidence="3" id="KW-0479">Metal-binding</keyword>